<evidence type="ECO:0000256" key="2">
    <source>
        <dbReference type="ARBA" id="ARBA00005582"/>
    </source>
</evidence>
<evidence type="ECO:0000256" key="5">
    <source>
        <dbReference type="ARBA" id="ARBA00022842"/>
    </source>
</evidence>
<dbReference type="Gene3D" id="3.90.79.10">
    <property type="entry name" value="Nucleoside Triphosphate Pyrophosphohydrolase"/>
    <property type="match status" value="1"/>
</dbReference>
<sequence>MNISYTLCFIRKKTLQSDQILMLYRNKNPNKDKWNGVGGKIEKGESPYESCLREIGEETGLIIRNLKEREVVTWNNEGGLYVFTAEYDEGLFINCDEGELDWKEYQWVKQSNDVVSNIPYFLDEIFSELNPMEHSFQYDDKGEITSYHRKSINHQLGVEKCLI</sequence>
<accession>A0ABU5J045</accession>
<dbReference type="PANTHER" id="PTHR43758">
    <property type="entry name" value="7,8-DIHYDRO-8-OXOGUANINE TRIPHOSPHATASE"/>
    <property type="match status" value="1"/>
</dbReference>
<keyword evidence="4" id="KW-0378">Hydrolase</keyword>
<dbReference type="CDD" id="cd18886">
    <property type="entry name" value="NUDIX_MutT_Nudt1"/>
    <property type="match status" value="1"/>
</dbReference>
<dbReference type="PROSITE" id="PS51462">
    <property type="entry name" value="NUDIX"/>
    <property type="match status" value="1"/>
</dbReference>
<comment type="cofactor">
    <cofactor evidence="1">
        <name>Mg(2+)</name>
        <dbReference type="ChEBI" id="CHEBI:18420"/>
    </cofactor>
</comment>
<dbReference type="InterPro" id="IPR000086">
    <property type="entry name" value="NUDIX_hydrolase_dom"/>
</dbReference>
<keyword evidence="5" id="KW-0460">Magnesium</keyword>
<dbReference type="Proteomes" id="UP001290455">
    <property type="component" value="Unassembled WGS sequence"/>
</dbReference>
<organism evidence="7 8">
    <name type="scientific">Robertmurraya mangrovi</name>
    <dbReference type="NCBI Taxonomy" id="3098077"/>
    <lineage>
        <taxon>Bacteria</taxon>
        <taxon>Bacillati</taxon>
        <taxon>Bacillota</taxon>
        <taxon>Bacilli</taxon>
        <taxon>Bacillales</taxon>
        <taxon>Bacillaceae</taxon>
        <taxon>Robertmurraya</taxon>
    </lineage>
</organism>
<evidence type="ECO:0000259" key="6">
    <source>
        <dbReference type="PROSITE" id="PS51462"/>
    </source>
</evidence>
<reference evidence="7 8" key="1">
    <citation type="submission" date="2023-11" db="EMBL/GenBank/DDBJ databases">
        <title>Bacillus jintuensis, isolated from a mudflat on the Beibu Gulf coast.</title>
        <authorList>
            <person name="Li M."/>
        </authorList>
    </citation>
    <scope>NUCLEOTIDE SEQUENCE [LARGE SCALE GENOMIC DNA]</scope>
    <source>
        <strain evidence="7 8">31A1R</strain>
    </source>
</reference>
<evidence type="ECO:0000313" key="8">
    <source>
        <dbReference type="Proteomes" id="UP001290455"/>
    </source>
</evidence>
<keyword evidence="8" id="KW-1185">Reference proteome</keyword>
<dbReference type="PANTHER" id="PTHR43758:SF2">
    <property type="entry name" value="OXIDIZED PURINE NUCLEOSIDE TRIPHOSPHATE HYDROLASE"/>
    <property type="match status" value="1"/>
</dbReference>
<evidence type="ECO:0000256" key="1">
    <source>
        <dbReference type="ARBA" id="ARBA00001946"/>
    </source>
</evidence>
<protein>
    <submittedName>
        <fullName evidence="7">8-oxo-dGTP diphosphatase</fullName>
    </submittedName>
</protein>
<proteinExistence type="inferred from homology"/>
<keyword evidence="3" id="KW-0479">Metal-binding</keyword>
<comment type="similarity">
    <text evidence="2">Belongs to the Nudix hydrolase family.</text>
</comment>
<dbReference type="InterPro" id="IPR015797">
    <property type="entry name" value="NUDIX_hydrolase-like_dom_sf"/>
</dbReference>
<dbReference type="SUPFAM" id="SSF55811">
    <property type="entry name" value="Nudix"/>
    <property type="match status" value="1"/>
</dbReference>
<feature type="domain" description="Nudix hydrolase" evidence="6">
    <location>
        <begin position="1"/>
        <end position="131"/>
    </location>
</feature>
<dbReference type="RefSeq" id="WP_322447041.1">
    <property type="nucleotide sequence ID" value="NZ_JAXOFX010000008.1"/>
</dbReference>
<evidence type="ECO:0000256" key="4">
    <source>
        <dbReference type="ARBA" id="ARBA00022801"/>
    </source>
</evidence>
<dbReference type="EMBL" id="JAXOFX010000008">
    <property type="protein sequence ID" value="MDZ5472741.1"/>
    <property type="molecule type" value="Genomic_DNA"/>
</dbReference>
<gene>
    <name evidence="7" type="ORF">SM124_13490</name>
</gene>
<dbReference type="Pfam" id="PF00293">
    <property type="entry name" value="NUDIX"/>
    <property type="match status" value="1"/>
</dbReference>
<comment type="caution">
    <text evidence="7">The sequence shown here is derived from an EMBL/GenBank/DDBJ whole genome shotgun (WGS) entry which is preliminary data.</text>
</comment>
<evidence type="ECO:0000256" key="3">
    <source>
        <dbReference type="ARBA" id="ARBA00022723"/>
    </source>
</evidence>
<name>A0ABU5J045_9BACI</name>
<evidence type="ECO:0000313" key="7">
    <source>
        <dbReference type="EMBL" id="MDZ5472741.1"/>
    </source>
</evidence>